<keyword evidence="3" id="KW-1185">Reference proteome</keyword>
<name>A0A0T5VPQ2_9SPHI</name>
<proteinExistence type="predicted"/>
<reference evidence="2 3" key="1">
    <citation type="submission" date="2015-11" db="EMBL/GenBank/DDBJ databases">
        <title>Sequence of Pedobacter ginsenosidimutans.</title>
        <authorList>
            <person name="Carson E."/>
            <person name="Keyser V."/>
            <person name="Newman J."/>
            <person name="Miller J."/>
        </authorList>
    </citation>
    <scope>NUCLEOTIDE SEQUENCE [LARGE SCALE GENOMIC DNA]</scope>
    <source>
        <strain evidence="2 3">KACC 14530</strain>
    </source>
</reference>
<evidence type="ECO:0000313" key="3">
    <source>
        <dbReference type="Proteomes" id="UP000051950"/>
    </source>
</evidence>
<accession>A0A0T5VPQ2</accession>
<feature type="chain" id="PRO_5006665469" evidence="1">
    <location>
        <begin position="24"/>
        <end position="156"/>
    </location>
</feature>
<sequence>MNVNVARVLILFCFSLFVNTAFCANKRGCLLNDNIYNVQLADVGIYRNEYYTQYYENFSSSVEPVKDSEVAYYQDPSKCYMWGYKQDLRITDAQKNGCIINGNESLGIGRPLEYELINYCNLPLDDYNGLIIVFSSIIGVCFLRKNLFNSTELTTT</sequence>
<organism evidence="2 3">
    <name type="scientific">Pedobacter ginsenosidimutans</name>
    <dbReference type="NCBI Taxonomy" id="687842"/>
    <lineage>
        <taxon>Bacteria</taxon>
        <taxon>Pseudomonadati</taxon>
        <taxon>Bacteroidota</taxon>
        <taxon>Sphingobacteriia</taxon>
        <taxon>Sphingobacteriales</taxon>
        <taxon>Sphingobacteriaceae</taxon>
        <taxon>Pedobacter</taxon>
    </lineage>
</organism>
<dbReference type="Proteomes" id="UP000051950">
    <property type="component" value="Unassembled WGS sequence"/>
</dbReference>
<evidence type="ECO:0000256" key="1">
    <source>
        <dbReference type="SAM" id="SignalP"/>
    </source>
</evidence>
<protein>
    <submittedName>
        <fullName evidence="2">Uncharacterized protein</fullName>
    </submittedName>
</protein>
<evidence type="ECO:0000313" key="2">
    <source>
        <dbReference type="EMBL" id="KRT15819.1"/>
    </source>
</evidence>
<comment type="caution">
    <text evidence="2">The sequence shown here is derived from an EMBL/GenBank/DDBJ whole genome shotgun (WGS) entry which is preliminary data.</text>
</comment>
<dbReference type="EMBL" id="LMZQ01000007">
    <property type="protein sequence ID" value="KRT15819.1"/>
    <property type="molecule type" value="Genomic_DNA"/>
</dbReference>
<dbReference type="AlphaFoldDB" id="A0A0T5VPQ2"/>
<feature type="signal peptide" evidence="1">
    <location>
        <begin position="1"/>
        <end position="23"/>
    </location>
</feature>
<keyword evidence="1" id="KW-0732">Signal</keyword>
<gene>
    <name evidence="2" type="ORF">ASU31_12605</name>
</gene>